<name>A0A1I3BZ53_9ACTN</name>
<dbReference type="AlphaFoldDB" id="A0A1I3BZ53"/>
<evidence type="ECO:0000259" key="1">
    <source>
        <dbReference type="Pfam" id="PF22802"/>
    </source>
</evidence>
<dbReference type="Pfam" id="PF22802">
    <property type="entry name" value="RsiG"/>
    <property type="match status" value="1"/>
</dbReference>
<accession>A0A1I3BZ53</accession>
<dbReference type="STRING" id="1005945.SAMN05216561_101412"/>
<organism evidence="2 3">
    <name type="scientific">Nocardioides psychrotolerans</name>
    <dbReference type="NCBI Taxonomy" id="1005945"/>
    <lineage>
        <taxon>Bacteria</taxon>
        <taxon>Bacillati</taxon>
        <taxon>Actinomycetota</taxon>
        <taxon>Actinomycetes</taxon>
        <taxon>Propionibacteriales</taxon>
        <taxon>Nocardioidaceae</taxon>
        <taxon>Nocardioides</taxon>
    </lineage>
</organism>
<evidence type="ECO:0000313" key="3">
    <source>
        <dbReference type="Proteomes" id="UP000198649"/>
    </source>
</evidence>
<evidence type="ECO:0000313" key="2">
    <source>
        <dbReference type="EMBL" id="SFH67577.1"/>
    </source>
</evidence>
<reference evidence="2 3" key="1">
    <citation type="submission" date="2016-10" db="EMBL/GenBank/DDBJ databases">
        <authorList>
            <person name="de Groot N.N."/>
        </authorList>
    </citation>
    <scope>NUCLEOTIDE SEQUENCE [LARGE SCALE GENOMIC DNA]</scope>
    <source>
        <strain evidence="2 3">CGMCC 1.11156</strain>
    </source>
</reference>
<proteinExistence type="predicted"/>
<gene>
    <name evidence="2" type="ORF">SAMN05216561_101412</name>
</gene>
<protein>
    <recommendedName>
        <fullName evidence="1">RsiG-like domain-containing protein</fullName>
    </recommendedName>
</protein>
<keyword evidence="3" id="KW-1185">Reference proteome</keyword>
<dbReference type="InterPro" id="IPR055209">
    <property type="entry name" value="RsiG-like_dom"/>
</dbReference>
<sequence length="154" mass="16897">MTLTPPETPLETLDLPGLRAYRQQLRDEEDRASYWRRLVHARLDLLEAGRSTEGSISVDDLVRVLGDTGSGASRTALLRVRAEDELPDLPDLVQVWQVPTTPEETDVVLAALRQAEAQLTGYRTALFAGIDAATAALVQHYRADPLLALDVLPG</sequence>
<dbReference type="RefSeq" id="WP_246165742.1">
    <property type="nucleotide sequence ID" value="NZ_BKAF01000001.1"/>
</dbReference>
<dbReference type="Proteomes" id="UP000198649">
    <property type="component" value="Unassembled WGS sequence"/>
</dbReference>
<feature type="domain" description="RsiG-like" evidence="1">
    <location>
        <begin position="5"/>
        <end position="65"/>
    </location>
</feature>
<dbReference type="EMBL" id="FOQG01000001">
    <property type="protein sequence ID" value="SFH67577.1"/>
    <property type="molecule type" value="Genomic_DNA"/>
</dbReference>